<evidence type="ECO:0000313" key="3">
    <source>
        <dbReference type="Proteomes" id="UP000324222"/>
    </source>
</evidence>
<evidence type="ECO:0000256" key="1">
    <source>
        <dbReference type="SAM" id="MobiDB-lite"/>
    </source>
</evidence>
<evidence type="ECO:0000313" key="2">
    <source>
        <dbReference type="EMBL" id="MPC74779.1"/>
    </source>
</evidence>
<name>A0A5B7HYM2_PORTR</name>
<comment type="caution">
    <text evidence="2">The sequence shown here is derived from an EMBL/GenBank/DDBJ whole genome shotgun (WGS) entry which is preliminary data.</text>
</comment>
<sequence>MGAAVSASGGERGGEESLPATVLGGEERGGEGRVGARGCGESGAARYCALLMVVDSPPSTLRKKKKPKLRELRHLERSVCVLS</sequence>
<dbReference type="EMBL" id="VSRR010039696">
    <property type="protein sequence ID" value="MPC74779.1"/>
    <property type="molecule type" value="Genomic_DNA"/>
</dbReference>
<organism evidence="2 3">
    <name type="scientific">Portunus trituberculatus</name>
    <name type="common">Swimming crab</name>
    <name type="synonym">Neptunus trituberculatus</name>
    <dbReference type="NCBI Taxonomy" id="210409"/>
    <lineage>
        <taxon>Eukaryota</taxon>
        <taxon>Metazoa</taxon>
        <taxon>Ecdysozoa</taxon>
        <taxon>Arthropoda</taxon>
        <taxon>Crustacea</taxon>
        <taxon>Multicrustacea</taxon>
        <taxon>Malacostraca</taxon>
        <taxon>Eumalacostraca</taxon>
        <taxon>Eucarida</taxon>
        <taxon>Decapoda</taxon>
        <taxon>Pleocyemata</taxon>
        <taxon>Brachyura</taxon>
        <taxon>Eubrachyura</taxon>
        <taxon>Portunoidea</taxon>
        <taxon>Portunidae</taxon>
        <taxon>Portuninae</taxon>
        <taxon>Portunus</taxon>
    </lineage>
</organism>
<reference evidence="2 3" key="1">
    <citation type="submission" date="2019-05" db="EMBL/GenBank/DDBJ databases">
        <title>Another draft genome of Portunus trituberculatus and its Hox gene families provides insights of decapod evolution.</title>
        <authorList>
            <person name="Jeong J.-H."/>
            <person name="Song I."/>
            <person name="Kim S."/>
            <person name="Choi T."/>
            <person name="Kim D."/>
            <person name="Ryu S."/>
            <person name="Kim W."/>
        </authorList>
    </citation>
    <scope>NUCLEOTIDE SEQUENCE [LARGE SCALE GENOMIC DNA]</scope>
    <source>
        <tissue evidence="2">Muscle</tissue>
    </source>
</reference>
<proteinExistence type="predicted"/>
<accession>A0A5B7HYM2</accession>
<dbReference type="Proteomes" id="UP000324222">
    <property type="component" value="Unassembled WGS sequence"/>
</dbReference>
<feature type="region of interest" description="Disordered" evidence="1">
    <location>
        <begin position="1"/>
        <end position="38"/>
    </location>
</feature>
<gene>
    <name evidence="2" type="ORF">E2C01_069154</name>
</gene>
<dbReference type="AlphaFoldDB" id="A0A5B7HYM2"/>
<keyword evidence="3" id="KW-1185">Reference proteome</keyword>
<protein>
    <submittedName>
        <fullName evidence="2">Uncharacterized protein</fullName>
    </submittedName>
</protein>